<evidence type="ECO:0000313" key="2">
    <source>
        <dbReference type="Proteomes" id="UP000828390"/>
    </source>
</evidence>
<name>A0A9D4RWS9_DREPO</name>
<organism evidence="1 2">
    <name type="scientific">Dreissena polymorpha</name>
    <name type="common">Zebra mussel</name>
    <name type="synonym">Mytilus polymorpha</name>
    <dbReference type="NCBI Taxonomy" id="45954"/>
    <lineage>
        <taxon>Eukaryota</taxon>
        <taxon>Metazoa</taxon>
        <taxon>Spiralia</taxon>
        <taxon>Lophotrochozoa</taxon>
        <taxon>Mollusca</taxon>
        <taxon>Bivalvia</taxon>
        <taxon>Autobranchia</taxon>
        <taxon>Heteroconchia</taxon>
        <taxon>Euheterodonta</taxon>
        <taxon>Imparidentia</taxon>
        <taxon>Neoheterodontei</taxon>
        <taxon>Myida</taxon>
        <taxon>Dreissenoidea</taxon>
        <taxon>Dreissenidae</taxon>
        <taxon>Dreissena</taxon>
    </lineage>
</organism>
<proteinExistence type="predicted"/>
<reference evidence="1" key="2">
    <citation type="submission" date="2020-11" db="EMBL/GenBank/DDBJ databases">
        <authorList>
            <person name="McCartney M.A."/>
            <person name="Auch B."/>
            <person name="Kono T."/>
            <person name="Mallez S."/>
            <person name="Becker A."/>
            <person name="Gohl D.M."/>
            <person name="Silverstein K.A.T."/>
            <person name="Koren S."/>
            <person name="Bechman K.B."/>
            <person name="Herman A."/>
            <person name="Abrahante J.E."/>
            <person name="Garbe J."/>
        </authorList>
    </citation>
    <scope>NUCLEOTIDE SEQUENCE</scope>
    <source>
        <strain evidence="1">Duluth1</strain>
        <tissue evidence="1">Whole animal</tissue>
    </source>
</reference>
<dbReference type="Proteomes" id="UP000828390">
    <property type="component" value="Unassembled WGS sequence"/>
</dbReference>
<gene>
    <name evidence="1" type="ORF">DPMN_005403</name>
</gene>
<reference evidence="1" key="1">
    <citation type="journal article" date="2019" name="bioRxiv">
        <title>The Genome of the Zebra Mussel, Dreissena polymorpha: A Resource for Invasive Species Research.</title>
        <authorList>
            <person name="McCartney M.A."/>
            <person name="Auch B."/>
            <person name="Kono T."/>
            <person name="Mallez S."/>
            <person name="Zhang Y."/>
            <person name="Obille A."/>
            <person name="Becker A."/>
            <person name="Abrahante J.E."/>
            <person name="Garbe J."/>
            <person name="Badalamenti J.P."/>
            <person name="Herman A."/>
            <person name="Mangelson H."/>
            <person name="Liachko I."/>
            <person name="Sullivan S."/>
            <person name="Sone E.D."/>
            <person name="Koren S."/>
            <person name="Silverstein K.A.T."/>
            <person name="Beckman K.B."/>
            <person name="Gohl D.M."/>
        </authorList>
    </citation>
    <scope>NUCLEOTIDE SEQUENCE</scope>
    <source>
        <strain evidence="1">Duluth1</strain>
        <tissue evidence="1">Whole animal</tissue>
    </source>
</reference>
<dbReference type="AlphaFoldDB" id="A0A9D4RWS9"/>
<keyword evidence="2" id="KW-1185">Reference proteome</keyword>
<accession>A0A9D4RWS9</accession>
<protein>
    <submittedName>
        <fullName evidence="1">Uncharacterized protein</fullName>
    </submittedName>
</protein>
<evidence type="ECO:0000313" key="1">
    <source>
        <dbReference type="EMBL" id="KAH3881477.1"/>
    </source>
</evidence>
<dbReference type="EMBL" id="JAIWYP010000001">
    <property type="protein sequence ID" value="KAH3881477.1"/>
    <property type="molecule type" value="Genomic_DNA"/>
</dbReference>
<sequence length="85" mass="9986">MRENIYCILKVQKVHDDTPVGAPRESSKAVRSLDSWMMRYMELFNEKLSYDFKTVFISLLVYSTKYEIISSTPCLNVNGFVFKDF</sequence>
<comment type="caution">
    <text evidence="1">The sequence shown here is derived from an EMBL/GenBank/DDBJ whole genome shotgun (WGS) entry which is preliminary data.</text>
</comment>